<evidence type="ECO:0000313" key="2">
    <source>
        <dbReference type="Proteomes" id="UP000187209"/>
    </source>
</evidence>
<organism evidence="1 2">
    <name type="scientific">Stentor coeruleus</name>
    <dbReference type="NCBI Taxonomy" id="5963"/>
    <lineage>
        <taxon>Eukaryota</taxon>
        <taxon>Sar</taxon>
        <taxon>Alveolata</taxon>
        <taxon>Ciliophora</taxon>
        <taxon>Postciliodesmatophora</taxon>
        <taxon>Heterotrichea</taxon>
        <taxon>Heterotrichida</taxon>
        <taxon>Stentoridae</taxon>
        <taxon>Stentor</taxon>
    </lineage>
</organism>
<evidence type="ECO:0000313" key="1">
    <source>
        <dbReference type="EMBL" id="OMJ77354.1"/>
    </source>
</evidence>
<reference evidence="1 2" key="1">
    <citation type="submission" date="2016-11" db="EMBL/GenBank/DDBJ databases">
        <title>The macronuclear genome of Stentor coeruleus: a giant cell with tiny introns.</title>
        <authorList>
            <person name="Slabodnick M."/>
            <person name="Ruby J.G."/>
            <person name="Reiff S.B."/>
            <person name="Swart E.C."/>
            <person name="Gosai S."/>
            <person name="Prabakaran S."/>
            <person name="Witkowska E."/>
            <person name="Larue G.E."/>
            <person name="Fisher S."/>
            <person name="Freeman R.M."/>
            <person name="Gunawardena J."/>
            <person name="Chu W."/>
            <person name="Stover N.A."/>
            <person name="Gregory B.D."/>
            <person name="Nowacki M."/>
            <person name="Derisi J."/>
            <person name="Roy S.W."/>
            <person name="Marshall W.F."/>
            <person name="Sood P."/>
        </authorList>
    </citation>
    <scope>NUCLEOTIDE SEQUENCE [LARGE SCALE GENOMIC DNA]</scope>
    <source>
        <strain evidence="1">WM001</strain>
    </source>
</reference>
<comment type="caution">
    <text evidence="1">The sequence shown here is derived from an EMBL/GenBank/DDBJ whole genome shotgun (WGS) entry which is preliminary data.</text>
</comment>
<gene>
    <name evidence="1" type="ORF">SteCoe_23051</name>
</gene>
<protein>
    <submittedName>
        <fullName evidence="1">Uncharacterized protein</fullName>
    </submittedName>
</protein>
<sequence length="157" mass="18009">MTTLEQKIKSYSRGRSPKTAFQASRSINPVFPHISKFEDVTRYNSANFNVYFYKDYPNRQGTPIKSEHKKIHQGYRKSLSPKQHHIMKLIDNGTNLDSSVKKKILQTALEAPIRINTSPPKVNRVAPGPYNFTMNDFHKRETNAGYARNGSGGFYTR</sequence>
<keyword evidence="2" id="KW-1185">Reference proteome</keyword>
<accession>A0A1R2BKS5</accession>
<dbReference type="AlphaFoldDB" id="A0A1R2BKS5"/>
<dbReference type="Proteomes" id="UP000187209">
    <property type="component" value="Unassembled WGS sequence"/>
</dbReference>
<dbReference type="OrthoDB" id="319075at2759"/>
<dbReference type="EMBL" id="MPUH01000579">
    <property type="protein sequence ID" value="OMJ77354.1"/>
    <property type="molecule type" value="Genomic_DNA"/>
</dbReference>
<name>A0A1R2BKS5_9CILI</name>
<proteinExistence type="predicted"/>